<dbReference type="EMBL" id="CP104006">
    <property type="protein sequence ID" value="UWM44406.1"/>
    <property type="molecule type" value="Genomic_DNA"/>
</dbReference>
<organism evidence="2 3">
    <name type="scientific">Yersinia alsatica</name>
    <dbReference type="NCBI Taxonomy" id="2890317"/>
    <lineage>
        <taxon>Bacteria</taxon>
        <taxon>Pseudomonadati</taxon>
        <taxon>Pseudomonadota</taxon>
        <taxon>Gammaproteobacteria</taxon>
        <taxon>Enterobacterales</taxon>
        <taxon>Yersiniaceae</taxon>
        <taxon>Yersinia</taxon>
    </lineage>
</organism>
<evidence type="ECO:0000313" key="3">
    <source>
        <dbReference type="Proteomes" id="UP001057860"/>
    </source>
</evidence>
<evidence type="ECO:0000313" key="2">
    <source>
        <dbReference type="EMBL" id="UWM44406.1"/>
    </source>
</evidence>
<reference evidence="2" key="1">
    <citation type="submission" date="2022-08" db="EMBL/GenBank/DDBJ databases">
        <authorList>
            <person name="Bogun A."/>
            <person name="Kislichkina A."/>
            <person name="Solomentsev V."/>
            <person name="Skryabin Y."/>
            <person name="Sizova A."/>
            <person name="Platonov M."/>
            <person name="Dentovskaya S."/>
        </authorList>
    </citation>
    <scope>NUCLEOTIDE SEQUENCE</scope>
    <source>
        <strain evidence="2">SCPM-O-B-7604</strain>
    </source>
</reference>
<sequence length="215" mass="23888">MRVSTKFNMLSAIAGITIFLHSPLYAADTVRNYKYSLSDGIDICFKKVKEKLGSETKISTLSTFFSSGGEIKSRNEPQGAMTTCSVSYLNPENANRLLSMRMDTRTGEFQSPRQVEIRVSGDSAKFNLNNYLIPLDKIDMSSLPAFMASQENKLSERYSTFAWTGVRLTSPGTFSNKHQLRVDVGGRLAVNDILDTGYAELSVDGKTVNKNRLVK</sequence>
<evidence type="ECO:0000256" key="1">
    <source>
        <dbReference type="SAM" id="SignalP"/>
    </source>
</evidence>
<keyword evidence="1" id="KW-0732">Signal</keyword>
<feature type="signal peptide" evidence="1">
    <location>
        <begin position="1"/>
        <end position="26"/>
    </location>
</feature>
<accession>A0ABY5ULQ7</accession>
<proteinExistence type="predicted"/>
<dbReference type="Proteomes" id="UP001057860">
    <property type="component" value="Chromosome"/>
</dbReference>
<name>A0ABY5ULQ7_9GAMM</name>
<protein>
    <submittedName>
        <fullName evidence="2">Uncharacterized protein</fullName>
    </submittedName>
</protein>
<keyword evidence="3" id="KW-1185">Reference proteome</keyword>
<dbReference type="RefSeq" id="WP_050122269.1">
    <property type="nucleotide sequence ID" value="NZ_CABHWX010000137.1"/>
</dbReference>
<gene>
    <name evidence="2" type="ORF">N0H69_17270</name>
</gene>
<dbReference type="GeneID" id="75141787"/>
<feature type="chain" id="PRO_5045386298" evidence="1">
    <location>
        <begin position="27"/>
        <end position="215"/>
    </location>
</feature>